<comment type="caution">
    <text evidence="1">The sequence shown here is derived from an EMBL/GenBank/DDBJ whole genome shotgun (WGS) entry which is preliminary data.</text>
</comment>
<organism evidence="1 2">
    <name type="scientific">Neoaquamicrobium sediminum</name>
    <dbReference type="NCBI Taxonomy" id="1849104"/>
    <lineage>
        <taxon>Bacteria</taxon>
        <taxon>Pseudomonadati</taxon>
        <taxon>Pseudomonadota</taxon>
        <taxon>Alphaproteobacteria</taxon>
        <taxon>Hyphomicrobiales</taxon>
        <taxon>Phyllobacteriaceae</taxon>
        <taxon>Neoaquamicrobium</taxon>
    </lineage>
</organism>
<protein>
    <submittedName>
        <fullName evidence="1">Uncharacterized protein</fullName>
    </submittedName>
</protein>
<name>A0ABV3WY33_9HYPH</name>
<evidence type="ECO:0000313" key="2">
    <source>
        <dbReference type="Proteomes" id="UP001559025"/>
    </source>
</evidence>
<proteinExistence type="predicted"/>
<evidence type="ECO:0000313" key="1">
    <source>
        <dbReference type="EMBL" id="MEX4009606.1"/>
    </source>
</evidence>
<keyword evidence="2" id="KW-1185">Reference proteome</keyword>
<dbReference type="EMBL" id="JAZHFV010000006">
    <property type="protein sequence ID" value="MEX4009606.1"/>
    <property type="molecule type" value="Genomic_DNA"/>
</dbReference>
<dbReference type="RefSeq" id="WP_280515724.1">
    <property type="nucleotide sequence ID" value="NZ_CBDDTD010000001.1"/>
</dbReference>
<reference evidence="1 2" key="1">
    <citation type="submission" date="2024-01" db="EMBL/GenBank/DDBJ databases">
        <title>New evidence supports the origin of RcGTA from prophage.</title>
        <authorList>
            <person name="Xu Y."/>
            <person name="Liu B."/>
            <person name="Chen F."/>
        </authorList>
    </citation>
    <scope>NUCLEOTIDE SEQUENCE [LARGE SCALE GENOMIC DNA]</scope>
    <source>
        <strain evidence="1 2">CBW1107-2</strain>
    </source>
</reference>
<accession>A0ABV3WY33</accession>
<sequence>MRYVIVIMTVTLFILWESIYGDWIVTRTVVGEISRVVDRLGL</sequence>
<gene>
    <name evidence="1" type="ORF">V1479_20015</name>
</gene>
<dbReference type="Proteomes" id="UP001559025">
    <property type="component" value="Unassembled WGS sequence"/>
</dbReference>